<dbReference type="InterPro" id="IPR002589">
    <property type="entry name" value="Macro_dom"/>
</dbReference>
<feature type="domain" description="Macro" evidence="1">
    <location>
        <begin position="16"/>
        <end position="195"/>
    </location>
</feature>
<dbReference type="Pfam" id="PF01661">
    <property type="entry name" value="Macro"/>
    <property type="match status" value="1"/>
</dbReference>
<evidence type="ECO:0000259" key="1">
    <source>
        <dbReference type="PROSITE" id="PS51154"/>
    </source>
</evidence>
<dbReference type="SMART" id="SM00506">
    <property type="entry name" value="A1pp"/>
    <property type="match status" value="1"/>
</dbReference>
<protein>
    <submittedName>
        <fullName evidence="2">UPF0189 protein SSO2899</fullName>
    </submittedName>
</protein>
<dbReference type="Gene3D" id="3.40.220.10">
    <property type="entry name" value="Leucine Aminopeptidase, subunit E, domain 1"/>
    <property type="match status" value="1"/>
</dbReference>
<dbReference type="PROSITE" id="PS51154">
    <property type="entry name" value="MACRO"/>
    <property type="match status" value="1"/>
</dbReference>
<proteinExistence type="predicted"/>
<dbReference type="AlphaFoldDB" id="A0A3B1CSC7"/>
<organism evidence="2">
    <name type="scientific">hydrothermal vent metagenome</name>
    <dbReference type="NCBI Taxonomy" id="652676"/>
    <lineage>
        <taxon>unclassified sequences</taxon>
        <taxon>metagenomes</taxon>
        <taxon>ecological metagenomes</taxon>
    </lineage>
</organism>
<sequence>MSAAPVKSDKEVKVMIEVKKERKIKGKTLRLVKGDITERDVDVIVNAANSHLKHGGGVAGAIARKGGKIIQEESDRIGFVPVGSAAITTAGKLPCKAVIHAVGPRMGEGNEDEKLKNALLSSLQLASEHGYKSISIPAISSGIFGFPKDRCAKILVNESRRFLEENPDISLEVIEFCIYDDETLIHFLREFEQSG</sequence>
<evidence type="ECO:0000313" key="2">
    <source>
        <dbReference type="EMBL" id="VAX26804.1"/>
    </source>
</evidence>
<reference evidence="2" key="1">
    <citation type="submission" date="2018-06" db="EMBL/GenBank/DDBJ databases">
        <authorList>
            <person name="Zhirakovskaya E."/>
        </authorList>
    </citation>
    <scope>NUCLEOTIDE SEQUENCE</scope>
</reference>
<dbReference type="PANTHER" id="PTHR11106:SF111">
    <property type="entry name" value="MACRO DOMAIN-CONTAINING PROTEIN"/>
    <property type="match status" value="1"/>
</dbReference>
<dbReference type="EMBL" id="UOGH01000010">
    <property type="protein sequence ID" value="VAX26804.1"/>
    <property type="molecule type" value="Genomic_DNA"/>
</dbReference>
<dbReference type="SUPFAM" id="SSF52949">
    <property type="entry name" value="Macro domain-like"/>
    <property type="match status" value="1"/>
</dbReference>
<dbReference type="PANTHER" id="PTHR11106">
    <property type="entry name" value="GANGLIOSIDE INDUCED DIFFERENTIATION ASSOCIATED PROTEIN 2-RELATED"/>
    <property type="match status" value="1"/>
</dbReference>
<name>A0A3B1CSC7_9ZZZZ</name>
<accession>A0A3B1CSC7</accession>
<gene>
    <name evidence="2" type="ORF">MNBD_NITROSPIRAE02-747</name>
</gene>
<dbReference type="CDD" id="cd02907">
    <property type="entry name" value="Macro_Af1521_BAL-like"/>
    <property type="match status" value="1"/>
</dbReference>
<dbReference type="InterPro" id="IPR043472">
    <property type="entry name" value="Macro_dom-like"/>
</dbReference>